<evidence type="ECO:0000313" key="3">
    <source>
        <dbReference type="Proteomes" id="UP000595841"/>
    </source>
</evidence>
<keyword evidence="3" id="KW-1185">Reference proteome</keyword>
<feature type="signal peptide" evidence="1">
    <location>
        <begin position="1"/>
        <end position="38"/>
    </location>
</feature>
<protein>
    <recommendedName>
        <fullName evidence="4">DUF4179 domain-containing protein</fullName>
    </recommendedName>
</protein>
<accession>A0A974SGF3</accession>
<organism evidence="2 3">
    <name type="scientific">Paenibacillus sonchi</name>
    <dbReference type="NCBI Taxonomy" id="373687"/>
    <lineage>
        <taxon>Bacteria</taxon>
        <taxon>Bacillati</taxon>
        <taxon>Bacillota</taxon>
        <taxon>Bacilli</taxon>
        <taxon>Bacillales</taxon>
        <taxon>Paenibacillaceae</taxon>
        <taxon>Paenibacillus</taxon>
        <taxon>Paenibacillus sonchi group</taxon>
    </lineage>
</organism>
<sequence>MNNNQDGNKTTKNARKKWVVGTAIAAVSLMAMGTSALASTDKAVFKEFFNGNGNTEISRDSATLINQSNVTAGIKTTVEESIIGENSAMIIVSFENEDGTVFPQDAAIATPELNWAKDASYMVEQRVTEDGKKIIAMFDVDTPSPLKGNKVTIKADAVVNNTGAVIAKGPFQNTFTAQESSTSYNIGIDQTLSQQQEKLSIQTINISTIGIGIEGNRLDGQTDQLPKYNPKVSISTSDGKDTELHLGSASTLDQGFKWNYNLDQEGKKVFFNTAKITSISIDGHIIPVTK</sequence>
<evidence type="ECO:0008006" key="4">
    <source>
        <dbReference type="Google" id="ProtNLM"/>
    </source>
</evidence>
<dbReference type="EMBL" id="CP068596">
    <property type="protein sequence ID" value="QQZ64569.1"/>
    <property type="molecule type" value="Genomic_DNA"/>
</dbReference>
<dbReference type="AlphaFoldDB" id="A0A974SGF3"/>
<feature type="chain" id="PRO_5037791332" description="DUF4179 domain-containing protein" evidence="1">
    <location>
        <begin position="39"/>
        <end position="290"/>
    </location>
</feature>
<proteinExistence type="predicted"/>
<keyword evidence="2" id="KW-0614">Plasmid</keyword>
<dbReference type="Proteomes" id="UP000595841">
    <property type="component" value="Plasmid unnamed1"/>
</dbReference>
<dbReference type="KEGG" id="pson:JI735_34635"/>
<keyword evidence="1" id="KW-0732">Signal</keyword>
<name>A0A974SGF3_9BACL</name>
<gene>
    <name evidence="2" type="ORF">JI735_34635</name>
</gene>
<reference evidence="2 3" key="1">
    <citation type="submission" date="2021-01" db="EMBL/GenBank/DDBJ databases">
        <title>Whole genome sequence of Paenibacillus sonchi LMG 24727 for comparative genomics.</title>
        <authorList>
            <person name="Lee G."/>
            <person name="Kim M.-J."/>
            <person name="Lim K."/>
            <person name="Shin J.-H."/>
        </authorList>
    </citation>
    <scope>NUCLEOTIDE SEQUENCE [LARGE SCALE GENOMIC DNA]</scope>
    <source>
        <strain evidence="2 3">LMG 24727</strain>
        <plasmid evidence="2 3">unnamed1</plasmid>
    </source>
</reference>
<evidence type="ECO:0000313" key="2">
    <source>
        <dbReference type="EMBL" id="QQZ64569.1"/>
    </source>
</evidence>
<evidence type="ECO:0000256" key="1">
    <source>
        <dbReference type="SAM" id="SignalP"/>
    </source>
</evidence>
<dbReference type="RefSeq" id="WP_039832862.1">
    <property type="nucleotide sequence ID" value="NZ_CP068596.1"/>
</dbReference>
<geneLocation type="plasmid" evidence="2 3">
    <name>unnamed1</name>
</geneLocation>